<evidence type="ECO:0000256" key="10">
    <source>
        <dbReference type="ARBA" id="ARBA00023136"/>
    </source>
</evidence>
<dbReference type="InterPro" id="IPR045150">
    <property type="entry name" value="CYB561D1/2"/>
</dbReference>
<comment type="cofactor">
    <cofactor evidence="1">
        <name>heme b</name>
        <dbReference type="ChEBI" id="CHEBI:60344"/>
    </cofactor>
</comment>
<keyword evidence="5 12" id="KW-0812">Transmembrane</keyword>
<dbReference type="GO" id="GO:0016020">
    <property type="term" value="C:membrane"/>
    <property type="evidence" value="ECO:0007669"/>
    <property type="project" value="UniProtKB-SubCell"/>
</dbReference>
<dbReference type="EMBL" id="CATQJL010000316">
    <property type="protein sequence ID" value="CAJ0607875.1"/>
    <property type="molecule type" value="Genomic_DNA"/>
</dbReference>
<evidence type="ECO:0000256" key="7">
    <source>
        <dbReference type="ARBA" id="ARBA00022982"/>
    </source>
</evidence>
<feature type="transmembrane region" description="Helical" evidence="12">
    <location>
        <begin position="320"/>
        <end position="342"/>
    </location>
</feature>
<keyword evidence="4" id="KW-0349">Heme</keyword>
<feature type="domain" description="Cytochrome b561" evidence="14">
    <location>
        <begin position="167"/>
        <end position="374"/>
    </location>
</feature>
<keyword evidence="16" id="KW-1185">Reference proteome</keyword>
<keyword evidence="6" id="KW-0479">Metal-binding</keyword>
<feature type="transmembrane region" description="Helical" evidence="12">
    <location>
        <begin position="354"/>
        <end position="375"/>
    </location>
</feature>
<dbReference type="PANTHER" id="PTHR15422">
    <property type="entry name" value="OS05G0565100 PROTEIN"/>
    <property type="match status" value="1"/>
</dbReference>
<dbReference type="GO" id="GO:0046872">
    <property type="term" value="F:metal ion binding"/>
    <property type="evidence" value="ECO:0007669"/>
    <property type="project" value="UniProtKB-KW"/>
</dbReference>
<evidence type="ECO:0000256" key="4">
    <source>
        <dbReference type="ARBA" id="ARBA00022617"/>
    </source>
</evidence>
<feature type="transmembrane region" description="Helical" evidence="12">
    <location>
        <begin position="396"/>
        <end position="418"/>
    </location>
</feature>
<evidence type="ECO:0000256" key="5">
    <source>
        <dbReference type="ARBA" id="ARBA00022692"/>
    </source>
</evidence>
<dbReference type="AlphaFoldDB" id="A0AA36HCS8"/>
<keyword evidence="10 12" id="KW-0472">Membrane</keyword>
<dbReference type="Proteomes" id="UP001176961">
    <property type="component" value="Unassembled WGS sequence"/>
</dbReference>
<evidence type="ECO:0000256" key="9">
    <source>
        <dbReference type="ARBA" id="ARBA00023004"/>
    </source>
</evidence>
<keyword evidence="8 12" id="KW-1133">Transmembrane helix</keyword>
<comment type="subcellular location">
    <subcellularLocation>
        <location evidence="2">Membrane</location>
        <topology evidence="2">Multi-pass membrane protein</topology>
    </subcellularLocation>
</comment>
<evidence type="ECO:0000256" key="8">
    <source>
        <dbReference type="ARBA" id="ARBA00022989"/>
    </source>
</evidence>
<keyword evidence="7" id="KW-0249">Electron transport</keyword>
<evidence type="ECO:0000259" key="14">
    <source>
        <dbReference type="PROSITE" id="PS50939"/>
    </source>
</evidence>
<organism evidence="15 16">
    <name type="scientific">Cylicocyclus nassatus</name>
    <name type="common">Nematode worm</name>
    <dbReference type="NCBI Taxonomy" id="53992"/>
    <lineage>
        <taxon>Eukaryota</taxon>
        <taxon>Metazoa</taxon>
        <taxon>Ecdysozoa</taxon>
        <taxon>Nematoda</taxon>
        <taxon>Chromadorea</taxon>
        <taxon>Rhabditida</taxon>
        <taxon>Rhabditina</taxon>
        <taxon>Rhabditomorpha</taxon>
        <taxon>Strongyloidea</taxon>
        <taxon>Strongylidae</taxon>
        <taxon>Cylicocyclus</taxon>
    </lineage>
</organism>
<dbReference type="GO" id="GO:0020037">
    <property type="term" value="F:heme binding"/>
    <property type="evidence" value="ECO:0007669"/>
    <property type="project" value="TreeGrafter"/>
</dbReference>
<evidence type="ECO:0000256" key="2">
    <source>
        <dbReference type="ARBA" id="ARBA00004141"/>
    </source>
</evidence>
<evidence type="ECO:0000256" key="11">
    <source>
        <dbReference type="ARBA" id="ARBA00024225"/>
    </source>
</evidence>
<evidence type="ECO:0000313" key="15">
    <source>
        <dbReference type="EMBL" id="CAJ0607875.1"/>
    </source>
</evidence>
<reference evidence="15" key="1">
    <citation type="submission" date="2023-07" db="EMBL/GenBank/DDBJ databases">
        <authorList>
            <consortium name="CYATHOMIX"/>
        </authorList>
    </citation>
    <scope>NUCLEOTIDE SEQUENCE</scope>
    <source>
        <strain evidence="15">N/A</strain>
    </source>
</reference>
<gene>
    <name evidence="15" type="ORF">CYNAS_LOCUS19858</name>
</gene>
<feature type="transmembrane region" description="Helical" evidence="12">
    <location>
        <begin position="248"/>
        <end position="267"/>
    </location>
</feature>
<feature type="signal peptide" evidence="13">
    <location>
        <begin position="1"/>
        <end position="20"/>
    </location>
</feature>
<sequence length="425" mass="47226">MKRLTRIGLGLLLFSTIIFAQKAFNAEECGKTKGCYIPQPGLAFSYQVVSDTHIEVEMSADVESTNHFMAVAFGSGAPDTPTIECSAVNGLPPTINAPSAKDWLSTSTQREFYFSNITTSFNNGTLYCRTKVLVKGHDDPNFLSYDPSAQYTITITEGPIEQGERIVEKRFTSSPLALNAPVLNPPPSKQYSLDVTTRRRLVKAHAILMVLAWFFFIPTAFLFARFLKAAFRGVKPCGVALWFQVHRVSNLIGIAMMVASFVCILVCKDWRWTGPGSSSKYWTQIHTLLGLISLILAWLQPFGSLLRCAPVHPLRRMFNWSHRLIGVVAFALATAATAITALQFKIWQQHELQLVLVLSPSVILITLVVLFIFLNSTVDRHDHDKGNGDPLKSIRLSLVFFALGLLLTVSIWMTVLLADGYKNVP</sequence>
<dbReference type="CDD" id="cd08760">
    <property type="entry name" value="Cyt_b561_FRRS1_like"/>
    <property type="match status" value="1"/>
</dbReference>
<dbReference type="InterPro" id="IPR006593">
    <property type="entry name" value="Cyt_b561/ferric_Rdtase_TM"/>
</dbReference>
<feature type="transmembrane region" description="Helical" evidence="12">
    <location>
        <begin position="287"/>
        <end position="308"/>
    </location>
</feature>
<dbReference type="GO" id="GO:0140571">
    <property type="term" value="F:transmembrane ascorbate ferrireductase activity"/>
    <property type="evidence" value="ECO:0007669"/>
    <property type="project" value="UniProtKB-EC"/>
</dbReference>
<evidence type="ECO:0000256" key="3">
    <source>
        <dbReference type="ARBA" id="ARBA00022448"/>
    </source>
</evidence>
<accession>A0AA36HCS8</accession>
<dbReference type="SMART" id="SM00665">
    <property type="entry name" value="B561"/>
    <property type="match status" value="1"/>
</dbReference>
<keyword evidence="3" id="KW-0813">Transport</keyword>
<dbReference type="PROSITE" id="PS50939">
    <property type="entry name" value="CYTOCHROME_B561"/>
    <property type="match status" value="1"/>
</dbReference>
<evidence type="ECO:0000256" key="12">
    <source>
        <dbReference type="SAM" id="Phobius"/>
    </source>
</evidence>
<dbReference type="Gene3D" id="1.20.120.1770">
    <property type="match status" value="1"/>
</dbReference>
<keyword evidence="13" id="KW-0732">Signal</keyword>
<dbReference type="EC" id="7.2.1.3" evidence="11"/>
<evidence type="ECO:0000313" key="16">
    <source>
        <dbReference type="Proteomes" id="UP001176961"/>
    </source>
</evidence>
<feature type="transmembrane region" description="Helical" evidence="12">
    <location>
        <begin position="206"/>
        <end position="227"/>
    </location>
</feature>
<proteinExistence type="predicted"/>
<dbReference type="Pfam" id="PF03188">
    <property type="entry name" value="Cytochrom_B561"/>
    <property type="match status" value="1"/>
</dbReference>
<evidence type="ECO:0000256" key="6">
    <source>
        <dbReference type="ARBA" id="ARBA00022723"/>
    </source>
</evidence>
<keyword evidence="9" id="KW-0408">Iron</keyword>
<dbReference type="PANTHER" id="PTHR15422:SF24">
    <property type="entry name" value="DOMON RELATED DOMAIN-CONTAINING PROTEIN"/>
    <property type="match status" value="1"/>
</dbReference>
<evidence type="ECO:0000256" key="13">
    <source>
        <dbReference type="SAM" id="SignalP"/>
    </source>
</evidence>
<evidence type="ECO:0000256" key="1">
    <source>
        <dbReference type="ARBA" id="ARBA00001970"/>
    </source>
</evidence>
<feature type="chain" id="PRO_5041250169" description="ascorbate ferrireductase (transmembrane)" evidence="13">
    <location>
        <begin position="21"/>
        <end position="425"/>
    </location>
</feature>
<comment type="caution">
    <text evidence="15">The sequence shown here is derived from an EMBL/GenBank/DDBJ whole genome shotgun (WGS) entry which is preliminary data.</text>
</comment>
<protein>
    <recommendedName>
        <fullName evidence="11">ascorbate ferrireductase (transmembrane)</fullName>
        <ecNumber evidence="11">7.2.1.3</ecNumber>
    </recommendedName>
</protein>
<dbReference type="GO" id="GO:0140575">
    <property type="term" value="F:transmembrane monodehydroascorbate reductase activity"/>
    <property type="evidence" value="ECO:0007669"/>
    <property type="project" value="InterPro"/>
</dbReference>
<name>A0AA36HCS8_CYLNA</name>